<accession>A0ABT4C189</accession>
<dbReference type="SUPFAM" id="SSF50129">
    <property type="entry name" value="GroES-like"/>
    <property type="match status" value="1"/>
</dbReference>
<keyword evidence="3" id="KW-0560">Oxidoreductase</keyword>
<keyword evidence="2 4" id="KW-0862">Zinc</keyword>
<dbReference type="CDD" id="cd08236">
    <property type="entry name" value="sugar_DH"/>
    <property type="match status" value="1"/>
</dbReference>
<reference evidence="6" key="1">
    <citation type="submission" date="2024-05" db="EMBL/GenBank/DDBJ databases">
        <title>Aerococcus urinae taxonomy study.</title>
        <authorList>
            <person name="Christensen J."/>
            <person name="Senneby E."/>
        </authorList>
    </citation>
    <scope>NUCLEOTIDE SEQUENCE</scope>
    <source>
        <strain evidence="6">CDC-3352-U95</strain>
    </source>
</reference>
<dbReference type="Pfam" id="PF00107">
    <property type="entry name" value="ADH_zinc_N"/>
    <property type="match status" value="1"/>
</dbReference>
<keyword evidence="7" id="KW-1185">Reference proteome</keyword>
<dbReference type="PANTHER" id="PTHR43401">
    <property type="entry name" value="L-THREONINE 3-DEHYDROGENASE"/>
    <property type="match status" value="1"/>
</dbReference>
<proteinExistence type="inferred from homology"/>
<dbReference type="Proteomes" id="UP001072007">
    <property type="component" value="Unassembled WGS sequence"/>
</dbReference>
<evidence type="ECO:0000256" key="4">
    <source>
        <dbReference type="RuleBase" id="RU361277"/>
    </source>
</evidence>
<dbReference type="SUPFAM" id="SSF51735">
    <property type="entry name" value="NAD(P)-binding Rossmann-fold domains"/>
    <property type="match status" value="1"/>
</dbReference>
<dbReference type="InterPro" id="IPR013154">
    <property type="entry name" value="ADH-like_N"/>
</dbReference>
<gene>
    <name evidence="6" type="ORF">ODY23_02990</name>
</gene>
<dbReference type="RefSeq" id="WP_267982721.1">
    <property type="nucleotide sequence ID" value="NZ_JAOTMD010000004.1"/>
</dbReference>
<evidence type="ECO:0000256" key="1">
    <source>
        <dbReference type="ARBA" id="ARBA00022723"/>
    </source>
</evidence>
<evidence type="ECO:0000313" key="7">
    <source>
        <dbReference type="Proteomes" id="UP001072007"/>
    </source>
</evidence>
<evidence type="ECO:0000259" key="5">
    <source>
        <dbReference type="SMART" id="SM00829"/>
    </source>
</evidence>
<dbReference type="Gene3D" id="3.40.50.720">
    <property type="entry name" value="NAD(P)-binding Rossmann-like Domain"/>
    <property type="match status" value="1"/>
</dbReference>
<keyword evidence="1 4" id="KW-0479">Metal-binding</keyword>
<comment type="cofactor">
    <cofactor evidence="4">
        <name>Zn(2+)</name>
        <dbReference type="ChEBI" id="CHEBI:29105"/>
    </cofactor>
</comment>
<dbReference type="GeneID" id="86970453"/>
<comment type="caution">
    <text evidence="6">The sequence shown here is derived from an EMBL/GenBank/DDBJ whole genome shotgun (WGS) entry which is preliminary data.</text>
</comment>
<dbReference type="InterPro" id="IPR002328">
    <property type="entry name" value="ADH_Zn_CS"/>
</dbReference>
<dbReference type="InterPro" id="IPR050129">
    <property type="entry name" value="Zn_alcohol_dh"/>
</dbReference>
<evidence type="ECO:0000313" key="6">
    <source>
        <dbReference type="EMBL" id="MCY3025281.1"/>
    </source>
</evidence>
<protein>
    <submittedName>
        <fullName evidence="6">Galactitol-1-phosphate 5-dehydrogenase</fullName>
    </submittedName>
</protein>
<dbReference type="InterPro" id="IPR020843">
    <property type="entry name" value="ER"/>
</dbReference>
<dbReference type="InterPro" id="IPR011032">
    <property type="entry name" value="GroES-like_sf"/>
</dbReference>
<dbReference type="PROSITE" id="PS00059">
    <property type="entry name" value="ADH_ZINC"/>
    <property type="match status" value="1"/>
</dbReference>
<sequence>MAKMKAAVLTEPGNVELQEVEIPEIGEDDVLVKVAYIGLCGSDLPRTQAENGARMYPLIVGHEFSGTVSKVGKNVTDLEVGQKCAVAPLIPDPSSIYTQEALYGLSDPYNIIGTGSNGALAEFVKVPKRHIVKLPDNVNLLEGAGVEPAAVAFHGIFKSGLQVADSVAILGCGSIGQLAVQCAVAAGATDVIAVDIFDEKLEMAKNLGATHTINSKDCDLVEEIKKITEHGVYRVVETAGSPITQEQSIQIARKNATIAFVGISGKALEISAESMNKMMRGEIKITGCWNSYSAPYPGRAWKAVVDFMEKGQIKFEPIVSHHITLDEVGEYLSGMYNREIPYNKVVVDIHPE</sequence>
<dbReference type="InterPro" id="IPR013149">
    <property type="entry name" value="ADH-like_C"/>
</dbReference>
<dbReference type="Pfam" id="PF08240">
    <property type="entry name" value="ADH_N"/>
    <property type="match status" value="1"/>
</dbReference>
<dbReference type="EMBL" id="JAOTMD010000004">
    <property type="protein sequence ID" value="MCY3025281.1"/>
    <property type="molecule type" value="Genomic_DNA"/>
</dbReference>
<dbReference type="SMART" id="SM00829">
    <property type="entry name" value="PKS_ER"/>
    <property type="match status" value="1"/>
</dbReference>
<dbReference type="PANTHER" id="PTHR43401:SF2">
    <property type="entry name" value="L-THREONINE 3-DEHYDROGENASE"/>
    <property type="match status" value="1"/>
</dbReference>
<dbReference type="InterPro" id="IPR036291">
    <property type="entry name" value="NAD(P)-bd_dom_sf"/>
</dbReference>
<feature type="domain" description="Enoyl reductase (ER)" evidence="5">
    <location>
        <begin position="10"/>
        <end position="347"/>
    </location>
</feature>
<comment type="similarity">
    <text evidence="4">Belongs to the zinc-containing alcohol dehydrogenase family.</text>
</comment>
<organism evidence="6 7">
    <name type="scientific">Aerococcus loyolae</name>
    <dbReference type="NCBI Taxonomy" id="2976809"/>
    <lineage>
        <taxon>Bacteria</taxon>
        <taxon>Bacillati</taxon>
        <taxon>Bacillota</taxon>
        <taxon>Bacilli</taxon>
        <taxon>Lactobacillales</taxon>
        <taxon>Aerococcaceae</taxon>
        <taxon>Aerococcus</taxon>
    </lineage>
</organism>
<name>A0ABT4C189_9LACT</name>
<dbReference type="Gene3D" id="3.90.180.10">
    <property type="entry name" value="Medium-chain alcohol dehydrogenases, catalytic domain"/>
    <property type="match status" value="1"/>
</dbReference>
<evidence type="ECO:0000256" key="2">
    <source>
        <dbReference type="ARBA" id="ARBA00022833"/>
    </source>
</evidence>
<evidence type="ECO:0000256" key="3">
    <source>
        <dbReference type="ARBA" id="ARBA00023002"/>
    </source>
</evidence>